<evidence type="ECO:0000256" key="2">
    <source>
        <dbReference type="ARBA" id="ARBA00022748"/>
    </source>
</evidence>
<organism evidence="7 8">
    <name type="scientific">Flavisolibacter tropicus</name>
    <dbReference type="NCBI Taxonomy" id="1492898"/>
    <lineage>
        <taxon>Bacteria</taxon>
        <taxon>Pseudomonadati</taxon>
        <taxon>Bacteroidota</taxon>
        <taxon>Chitinophagia</taxon>
        <taxon>Chitinophagales</taxon>
        <taxon>Chitinophagaceae</taxon>
        <taxon>Flavisolibacter</taxon>
    </lineage>
</organism>
<dbReference type="CDD" id="cd02966">
    <property type="entry name" value="TlpA_like_family"/>
    <property type="match status" value="1"/>
</dbReference>
<evidence type="ECO:0000313" key="8">
    <source>
        <dbReference type="Proteomes" id="UP000077177"/>
    </source>
</evidence>
<dbReference type="EMBL" id="CP011390">
    <property type="protein sequence ID" value="ANE49818.1"/>
    <property type="molecule type" value="Genomic_DNA"/>
</dbReference>
<dbReference type="InterPro" id="IPR017937">
    <property type="entry name" value="Thioredoxin_CS"/>
</dbReference>
<keyword evidence="2" id="KW-0201">Cytochrome c-type biogenesis</keyword>
<dbReference type="InterPro" id="IPR025380">
    <property type="entry name" value="DUF4369"/>
</dbReference>
<evidence type="ECO:0000313" key="7">
    <source>
        <dbReference type="EMBL" id="ANE49818.1"/>
    </source>
</evidence>
<evidence type="ECO:0000259" key="6">
    <source>
        <dbReference type="PROSITE" id="PS51352"/>
    </source>
</evidence>
<dbReference type="GO" id="GO:0017004">
    <property type="term" value="P:cytochrome complex assembly"/>
    <property type="evidence" value="ECO:0007669"/>
    <property type="project" value="UniProtKB-KW"/>
</dbReference>
<dbReference type="RefSeq" id="WP_066401958.1">
    <property type="nucleotide sequence ID" value="NZ_CP011390.1"/>
</dbReference>
<dbReference type="GO" id="GO:0016491">
    <property type="term" value="F:oxidoreductase activity"/>
    <property type="evidence" value="ECO:0007669"/>
    <property type="project" value="InterPro"/>
</dbReference>
<reference evidence="7 8" key="2">
    <citation type="journal article" date="2016" name="Int. J. Syst. Evol. Microbiol.">
        <title>Flavisolibacter tropicus sp. nov., isolated from tropical soil.</title>
        <authorList>
            <person name="Lee J.J."/>
            <person name="Kang M.S."/>
            <person name="Kim G.S."/>
            <person name="Lee C.S."/>
            <person name="Lim S."/>
            <person name="Lee J."/>
            <person name="Roh S.H."/>
            <person name="Kang H."/>
            <person name="Ha J.M."/>
            <person name="Bae S."/>
            <person name="Jung H.Y."/>
            <person name="Kim M.K."/>
        </authorList>
    </citation>
    <scope>NUCLEOTIDE SEQUENCE [LARGE SCALE GENOMIC DNA]</scope>
    <source>
        <strain evidence="7 8">LCS9</strain>
    </source>
</reference>
<feature type="chain" id="PRO_5008001053" description="Thioredoxin domain-containing protein" evidence="5">
    <location>
        <begin position="18"/>
        <end position="360"/>
    </location>
</feature>
<dbReference type="InterPro" id="IPR000866">
    <property type="entry name" value="AhpC/TSA"/>
</dbReference>
<protein>
    <recommendedName>
        <fullName evidence="6">Thioredoxin domain-containing protein</fullName>
    </recommendedName>
</protein>
<dbReference type="OrthoDB" id="6399635at2"/>
<dbReference type="PANTHER" id="PTHR42852">
    <property type="entry name" value="THIOL:DISULFIDE INTERCHANGE PROTEIN DSBE"/>
    <property type="match status" value="1"/>
</dbReference>
<reference evidence="8" key="1">
    <citation type="submission" date="2015-01" db="EMBL/GenBank/DDBJ databases">
        <title>Flavisolibacter sp./LCS9/ whole genome sequencing.</title>
        <authorList>
            <person name="Kim M.K."/>
            <person name="Srinivasan S."/>
            <person name="Lee J.-J."/>
        </authorList>
    </citation>
    <scope>NUCLEOTIDE SEQUENCE [LARGE SCALE GENOMIC DNA]</scope>
    <source>
        <strain evidence="8">LCS9</strain>
    </source>
</reference>
<dbReference type="PROSITE" id="PS51352">
    <property type="entry name" value="THIOREDOXIN_2"/>
    <property type="match status" value="1"/>
</dbReference>
<dbReference type="KEGG" id="fla:SY85_04240"/>
<proteinExistence type="predicted"/>
<dbReference type="Gene3D" id="3.40.30.10">
    <property type="entry name" value="Glutaredoxin"/>
    <property type="match status" value="1"/>
</dbReference>
<keyword evidence="8" id="KW-1185">Reference proteome</keyword>
<dbReference type="GO" id="GO:0016209">
    <property type="term" value="F:antioxidant activity"/>
    <property type="evidence" value="ECO:0007669"/>
    <property type="project" value="InterPro"/>
</dbReference>
<sequence length="360" mass="39757">MKKLLLSLVFLPALAFAQSNQFVVSGTIKGAADGSDVKLLSTQNKTPIATGKVKGGQFSLKGELSEPNLFWLSVGKEQPQYIYLESGTIKVTGSTKAIKDIKVEGSKSHADFDGFRKVFDPLVAQLNAKAEQIQKNTDDVKRSELMHVYDSLGKTIASNVTNFVTSHPSSYVSPFVLFVTAQFSPDITTVEQNYQKLDSAVRFSGIGKALSEYIAYNKVGSVGSEAMEFSQADTAGHPVSLSSFRGKYVLIDFWASWCGPCRRENPNVVKAYEKFKDKNFTVLGVSLDQEKDAWVKAIEKDKLHWTQVSDLQFWSNAVAQLYRVQSIPQNFLIDPNGKIIAKDLRGEELTAKLCQLLGCN</sequence>
<feature type="domain" description="Thioredoxin" evidence="6">
    <location>
        <begin position="220"/>
        <end position="360"/>
    </location>
</feature>
<dbReference type="InterPro" id="IPR013766">
    <property type="entry name" value="Thioredoxin_domain"/>
</dbReference>
<dbReference type="PANTHER" id="PTHR42852:SF6">
    <property type="entry name" value="THIOL:DISULFIDE INTERCHANGE PROTEIN DSBE"/>
    <property type="match status" value="1"/>
</dbReference>
<name>A0A172TS63_9BACT</name>
<evidence type="ECO:0000256" key="3">
    <source>
        <dbReference type="ARBA" id="ARBA00023157"/>
    </source>
</evidence>
<dbReference type="PATRIC" id="fig|1492898.3.peg.928"/>
<keyword evidence="5" id="KW-0732">Signal</keyword>
<evidence type="ECO:0000256" key="4">
    <source>
        <dbReference type="ARBA" id="ARBA00023284"/>
    </source>
</evidence>
<gene>
    <name evidence="7" type="ORF">SY85_04240</name>
</gene>
<keyword evidence="3" id="KW-1015">Disulfide bond</keyword>
<dbReference type="GO" id="GO:0030313">
    <property type="term" value="C:cell envelope"/>
    <property type="evidence" value="ECO:0007669"/>
    <property type="project" value="UniProtKB-SubCell"/>
</dbReference>
<dbReference type="InterPro" id="IPR036249">
    <property type="entry name" value="Thioredoxin-like_sf"/>
</dbReference>
<dbReference type="InterPro" id="IPR050553">
    <property type="entry name" value="Thioredoxin_ResA/DsbE_sf"/>
</dbReference>
<dbReference type="PROSITE" id="PS00194">
    <property type="entry name" value="THIOREDOXIN_1"/>
    <property type="match status" value="1"/>
</dbReference>
<dbReference type="SUPFAM" id="SSF52833">
    <property type="entry name" value="Thioredoxin-like"/>
    <property type="match status" value="1"/>
</dbReference>
<comment type="subcellular location">
    <subcellularLocation>
        <location evidence="1">Cell envelope</location>
    </subcellularLocation>
</comment>
<accession>A0A172TS63</accession>
<dbReference type="AlphaFoldDB" id="A0A172TS63"/>
<dbReference type="Pfam" id="PF14289">
    <property type="entry name" value="DUF4369"/>
    <property type="match status" value="1"/>
</dbReference>
<evidence type="ECO:0000256" key="5">
    <source>
        <dbReference type="SAM" id="SignalP"/>
    </source>
</evidence>
<keyword evidence="4" id="KW-0676">Redox-active center</keyword>
<dbReference type="Pfam" id="PF00578">
    <property type="entry name" value="AhpC-TSA"/>
    <property type="match status" value="1"/>
</dbReference>
<dbReference type="STRING" id="1492898.SY85_04240"/>
<feature type="signal peptide" evidence="5">
    <location>
        <begin position="1"/>
        <end position="17"/>
    </location>
</feature>
<evidence type="ECO:0000256" key="1">
    <source>
        <dbReference type="ARBA" id="ARBA00004196"/>
    </source>
</evidence>
<dbReference type="Proteomes" id="UP000077177">
    <property type="component" value="Chromosome"/>
</dbReference>